<dbReference type="CDD" id="cd00085">
    <property type="entry name" value="HNHc"/>
    <property type="match status" value="1"/>
</dbReference>
<evidence type="ECO:0000256" key="1">
    <source>
        <dbReference type="SAM" id="MobiDB-lite"/>
    </source>
</evidence>
<protein>
    <submittedName>
        <fullName evidence="3">Uncharacterized protein DUF222</fullName>
    </submittedName>
</protein>
<feature type="compositionally biased region" description="Basic and acidic residues" evidence="1">
    <location>
        <begin position="449"/>
        <end position="459"/>
    </location>
</feature>
<organism evidence="3">
    <name type="scientific">Nocardia globerula</name>
    <dbReference type="NCBI Taxonomy" id="1818"/>
    <lineage>
        <taxon>Bacteria</taxon>
        <taxon>Bacillati</taxon>
        <taxon>Actinomycetota</taxon>
        <taxon>Actinomycetes</taxon>
        <taxon>Mycobacteriales</taxon>
        <taxon>Nocardiaceae</taxon>
        <taxon>Nocardia</taxon>
    </lineage>
</organism>
<name>A0A652YWF9_NOCGL</name>
<proteinExistence type="predicted"/>
<comment type="caution">
    <text evidence="3">The sequence shown here is derived from an EMBL/GenBank/DDBJ whole genome shotgun (WGS) entry which is preliminary data.</text>
</comment>
<dbReference type="EMBL" id="VNIQ01000001">
    <property type="protein sequence ID" value="TYQ07967.1"/>
    <property type="molecule type" value="Genomic_DNA"/>
</dbReference>
<evidence type="ECO:0000259" key="2">
    <source>
        <dbReference type="Pfam" id="PF02720"/>
    </source>
</evidence>
<dbReference type="InterPro" id="IPR003615">
    <property type="entry name" value="HNH_nuc"/>
</dbReference>
<reference evidence="3" key="1">
    <citation type="submission" date="2019-07" db="EMBL/GenBank/DDBJ databases">
        <title>Genomic Encyclopedia of Type Strains, Phase IV (KMG-IV): sequencing the most valuable type-strain genomes for metagenomic binning, comparative biology and taxonomic classification.</title>
        <authorList>
            <person name="Goeker M."/>
        </authorList>
    </citation>
    <scope>NUCLEOTIDE SEQUENCE</scope>
    <source>
        <strain evidence="3">DSM 44596</strain>
    </source>
</reference>
<feature type="region of interest" description="Disordered" evidence="1">
    <location>
        <begin position="431"/>
        <end position="513"/>
    </location>
</feature>
<dbReference type="Pfam" id="PF02720">
    <property type="entry name" value="DUF222"/>
    <property type="match status" value="1"/>
</dbReference>
<dbReference type="InterPro" id="IPR003870">
    <property type="entry name" value="DUF222"/>
</dbReference>
<accession>A0A652YWF9</accession>
<evidence type="ECO:0000313" key="3">
    <source>
        <dbReference type="EMBL" id="TYQ07967.1"/>
    </source>
</evidence>
<feature type="compositionally biased region" description="Basic residues" evidence="1">
    <location>
        <begin position="490"/>
        <end position="500"/>
    </location>
</feature>
<dbReference type="AlphaFoldDB" id="A0A652YWF9"/>
<gene>
    <name evidence="3" type="ORF">FNL38_101334</name>
</gene>
<feature type="compositionally biased region" description="Basic residues" evidence="1">
    <location>
        <begin position="460"/>
        <end position="469"/>
    </location>
</feature>
<sequence length="513" mass="56155">MFDPGVGSFGISAQLSGTETDCALVDLMAELHSCEAMLVERKLAVVAEFFTRRSAEHVDGGTWTSSAHELAESEVGAVLTMGRAAAGKLIGLGFALKTRLHRTRAAMARGELDFYRVGLIESATANVGDELIDEVERLLLEQVLAPPVDGGIGLTGRRLTAAIDRIVARVDPEGMRERRRRALADRFVGVSAAEDGMARILGSIPAEQARAFDGRLRELAMSVCRRDSRTYEQRRADALGALVSGSTVLVCDCDRGDCPQDRSGVVIIRRPLVHVVIHDSALRAGSDEPAHLDGYGVISAEHARAIAKDADVREVRVPADAEPEPTPAPASAFVYRPRAALDTWLRVSAGSCQWPHCDVPAWNCDLDHNDPFNHTNPANGGKTVASNLSAFCRNHHRLKHSGNWQLHPNPDHSITLTSQTGHCYRTRAAGLLAGQQEPPPPEGGKPRRTRLENKAAHIRSERKHRRVKIQNRAAKNAERKRRQTFPISTPRKHVPRKQVPHKPVDYGNDPPPF</sequence>
<feature type="domain" description="DUF222" evidence="2">
    <location>
        <begin position="35"/>
        <end position="319"/>
    </location>
</feature>